<dbReference type="EMBL" id="ML179499">
    <property type="protein sequence ID" value="THU86394.1"/>
    <property type="molecule type" value="Genomic_DNA"/>
</dbReference>
<sequence>MDRNDSLAHLVRVTGGIKVNNTISKFLNRVGTLEIERSLLPSKGYMRAHAVKDENLSQTYPNNLIFWEFNSTCGYGRLGIQIDGIEPWYMRPLVAVPILFHAYDLPPLLSSCNILMQETNLRHLLNPSDTGSQSGNGSFRLQDNAQITKGCLDIFPPKLHVDPEQYMAMQQSPLIQSTITLPQNSTSYTFIYKMPHAW</sequence>
<evidence type="ECO:0000313" key="1">
    <source>
        <dbReference type="EMBL" id="THU86394.1"/>
    </source>
</evidence>
<dbReference type="Proteomes" id="UP000297245">
    <property type="component" value="Unassembled WGS sequence"/>
</dbReference>
<gene>
    <name evidence="1" type="ORF">K435DRAFT_805138</name>
</gene>
<name>A0A4S8LC29_DENBC</name>
<protein>
    <submittedName>
        <fullName evidence="1">Uncharacterized protein</fullName>
    </submittedName>
</protein>
<proteinExistence type="predicted"/>
<dbReference type="AlphaFoldDB" id="A0A4S8LC29"/>
<organism evidence="1 2">
    <name type="scientific">Dendrothele bispora (strain CBS 962.96)</name>
    <dbReference type="NCBI Taxonomy" id="1314807"/>
    <lineage>
        <taxon>Eukaryota</taxon>
        <taxon>Fungi</taxon>
        <taxon>Dikarya</taxon>
        <taxon>Basidiomycota</taxon>
        <taxon>Agaricomycotina</taxon>
        <taxon>Agaricomycetes</taxon>
        <taxon>Agaricomycetidae</taxon>
        <taxon>Agaricales</taxon>
        <taxon>Agaricales incertae sedis</taxon>
        <taxon>Dendrothele</taxon>
    </lineage>
</organism>
<evidence type="ECO:0000313" key="2">
    <source>
        <dbReference type="Proteomes" id="UP000297245"/>
    </source>
</evidence>
<keyword evidence="2" id="KW-1185">Reference proteome</keyword>
<accession>A0A4S8LC29</accession>
<reference evidence="1 2" key="1">
    <citation type="journal article" date="2019" name="Nat. Ecol. Evol.">
        <title>Megaphylogeny resolves global patterns of mushroom evolution.</title>
        <authorList>
            <person name="Varga T."/>
            <person name="Krizsan K."/>
            <person name="Foldi C."/>
            <person name="Dima B."/>
            <person name="Sanchez-Garcia M."/>
            <person name="Sanchez-Ramirez S."/>
            <person name="Szollosi G.J."/>
            <person name="Szarkandi J.G."/>
            <person name="Papp V."/>
            <person name="Albert L."/>
            <person name="Andreopoulos W."/>
            <person name="Angelini C."/>
            <person name="Antonin V."/>
            <person name="Barry K.W."/>
            <person name="Bougher N.L."/>
            <person name="Buchanan P."/>
            <person name="Buyck B."/>
            <person name="Bense V."/>
            <person name="Catcheside P."/>
            <person name="Chovatia M."/>
            <person name="Cooper J."/>
            <person name="Damon W."/>
            <person name="Desjardin D."/>
            <person name="Finy P."/>
            <person name="Geml J."/>
            <person name="Haridas S."/>
            <person name="Hughes K."/>
            <person name="Justo A."/>
            <person name="Karasinski D."/>
            <person name="Kautmanova I."/>
            <person name="Kiss B."/>
            <person name="Kocsube S."/>
            <person name="Kotiranta H."/>
            <person name="LaButti K.M."/>
            <person name="Lechner B.E."/>
            <person name="Liimatainen K."/>
            <person name="Lipzen A."/>
            <person name="Lukacs Z."/>
            <person name="Mihaltcheva S."/>
            <person name="Morgado L.N."/>
            <person name="Niskanen T."/>
            <person name="Noordeloos M.E."/>
            <person name="Ohm R.A."/>
            <person name="Ortiz-Santana B."/>
            <person name="Ovrebo C."/>
            <person name="Racz N."/>
            <person name="Riley R."/>
            <person name="Savchenko A."/>
            <person name="Shiryaev A."/>
            <person name="Soop K."/>
            <person name="Spirin V."/>
            <person name="Szebenyi C."/>
            <person name="Tomsovsky M."/>
            <person name="Tulloss R.E."/>
            <person name="Uehling J."/>
            <person name="Grigoriev I.V."/>
            <person name="Vagvolgyi C."/>
            <person name="Papp T."/>
            <person name="Martin F.M."/>
            <person name="Miettinen O."/>
            <person name="Hibbett D.S."/>
            <person name="Nagy L.G."/>
        </authorList>
    </citation>
    <scope>NUCLEOTIDE SEQUENCE [LARGE SCALE GENOMIC DNA]</scope>
    <source>
        <strain evidence="1 2">CBS 962.96</strain>
    </source>
</reference>